<dbReference type="AlphaFoldDB" id="A0A4U0WMH0"/>
<feature type="compositionally biased region" description="Polar residues" evidence="1">
    <location>
        <begin position="540"/>
        <end position="551"/>
    </location>
</feature>
<dbReference type="EMBL" id="NAJN01001274">
    <property type="protein sequence ID" value="TKA64370.1"/>
    <property type="molecule type" value="Genomic_DNA"/>
</dbReference>
<protein>
    <submittedName>
        <fullName evidence="2">Uncharacterized protein</fullName>
    </submittedName>
</protein>
<evidence type="ECO:0000313" key="3">
    <source>
        <dbReference type="Proteomes" id="UP000308768"/>
    </source>
</evidence>
<feature type="region of interest" description="Disordered" evidence="1">
    <location>
        <begin position="69"/>
        <end position="89"/>
    </location>
</feature>
<gene>
    <name evidence="2" type="ORF">B0A49_11363</name>
</gene>
<reference evidence="2 3" key="1">
    <citation type="submission" date="2017-03" db="EMBL/GenBank/DDBJ databases">
        <title>Genomes of endolithic fungi from Antarctica.</title>
        <authorList>
            <person name="Coleine C."/>
            <person name="Masonjones S."/>
            <person name="Stajich J.E."/>
        </authorList>
    </citation>
    <scope>NUCLEOTIDE SEQUENCE [LARGE SCALE GENOMIC DNA]</scope>
    <source>
        <strain evidence="2 3">CCFEE 5187</strain>
    </source>
</reference>
<feature type="region of interest" description="Disordered" evidence="1">
    <location>
        <begin position="649"/>
        <end position="678"/>
    </location>
</feature>
<feature type="region of interest" description="Disordered" evidence="1">
    <location>
        <begin position="538"/>
        <end position="563"/>
    </location>
</feature>
<comment type="caution">
    <text evidence="2">The sequence shown here is derived from an EMBL/GenBank/DDBJ whole genome shotgun (WGS) entry which is preliminary data.</text>
</comment>
<feature type="compositionally biased region" description="Polar residues" evidence="1">
    <location>
        <begin position="662"/>
        <end position="677"/>
    </location>
</feature>
<feature type="region of interest" description="Disordered" evidence="1">
    <location>
        <begin position="335"/>
        <end position="363"/>
    </location>
</feature>
<organism evidence="2 3">
    <name type="scientific">Cryomyces minteri</name>
    <dbReference type="NCBI Taxonomy" id="331657"/>
    <lineage>
        <taxon>Eukaryota</taxon>
        <taxon>Fungi</taxon>
        <taxon>Dikarya</taxon>
        <taxon>Ascomycota</taxon>
        <taxon>Pezizomycotina</taxon>
        <taxon>Dothideomycetes</taxon>
        <taxon>Dothideomycetes incertae sedis</taxon>
        <taxon>Cryomyces</taxon>
    </lineage>
</organism>
<sequence length="786" mass="86150">MTSNIQTFAEKARAAELASARASRKTFDGVDLSTSAPTQLSGLIKLKPSSRNKGAKAWKPLNLAALADSNDDGSSLRKDTLAEPLSSDDSDFQLVTGRRMHAGTNSSQSTYLDKDAESAPRASVAGLHNKHEVNEIFGNELPGPDYLQQTLGTTDGQIQFIQHPNGDISAQQWSAAFFQWTNIGQYSNIRKRIEGQLASERLRGTAASNKAPQLNTLTYFRAVSKQREAIAMGIPLGPRASEPSYAYKSPKTTSGTRQQANSSPDRSPTHVGSQQVSQSQTYPSSSRPNFNGVGNAGVPVFGSYRSSLHFSPPIRAVSQGEDPFIASIVHASERAEHTSEKRVDSSMQNSNVKHSGGTGGIDFEFRFPQSAASPPRTGQPDWLEAKSRWNDMSATRQHYVEQERTRIQQTLWPQQRQKGVLADVRFGEEAATARMGDSASSYNDLQREASLQMPPPPSMTVSSRRNAMKEYLNKLGDQATARGNVISTAARTVLHDPLLATSGAPTPRGSEYKAVAERAIRDFAPSGRHTAWSRLELSQGDFQPPSSSGSADGNALRVSDPEPGWKERPVEIVNIATPKWSNAELAALSKPTPQNFNGPFFTAPAAPLGAVADPYDVPKHSRVEDNMDWWTSRIQRERQEEYLRSLKATNPNPAAPPGFAPKQSTTKPLHPSMTDTEYTGGMNRVLLRVYENLGSYVQGPHDPQRDNDPSPWTVPPDWCIDKTANGNKSFFGEDWGAPPQRVGRDPRYRPLMHEPRYTHFEESAGTRTGGNLNARLPMRFGGLGRM</sequence>
<proteinExistence type="predicted"/>
<feature type="compositionally biased region" description="Basic and acidic residues" evidence="1">
    <location>
        <begin position="335"/>
        <end position="344"/>
    </location>
</feature>
<dbReference type="OrthoDB" id="10251048at2759"/>
<feature type="compositionally biased region" description="Polar residues" evidence="1">
    <location>
        <begin position="250"/>
        <end position="289"/>
    </location>
</feature>
<evidence type="ECO:0000256" key="1">
    <source>
        <dbReference type="SAM" id="MobiDB-lite"/>
    </source>
</evidence>
<evidence type="ECO:0000313" key="2">
    <source>
        <dbReference type="EMBL" id="TKA64370.1"/>
    </source>
</evidence>
<accession>A0A4U0WMH0</accession>
<dbReference type="Proteomes" id="UP000308768">
    <property type="component" value="Unassembled WGS sequence"/>
</dbReference>
<keyword evidence="3" id="KW-1185">Reference proteome</keyword>
<name>A0A4U0WMH0_9PEZI</name>
<feature type="region of interest" description="Disordered" evidence="1">
    <location>
        <begin position="234"/>
        <end position="291"/>
    </location>
</feature>